<feature type="active site" description="Nucleophile" evidence="7">
    <location>
        <position position="312"/>
    </location>
</feature>
<dbReference type="InterPro" id="IPR038063">
    <property type="entry name" value="Transpep_catalytic_dom"/>
</dbReference>
<name>A0A0W0TIG2_9GAMM</name>
<dbReference type="STRING" id="453.Lfee_3018"/>
<comment type="similarity">
    <text evidence="2">Belongs to the YkuD family.</text>
</comment>
<evidence type="ECO:0000256" key="1">
    <source>
        <dbReference type="ARBA" id="ARBA00004752"/>
    </source>
</evidence>
<dbReference type="SUPFAM" id="SSF47090">
    <property type="entry name" value="PGBD-like"/>
    <property type="match status" value="1"/>
</dbReference>
<dbReference type="Proteomes" id="UP000054698">
    <property type="component" value="Unassembled WGS sequence"/>
</dbReference>
<reference evidence="10 12" key="2">
    <citation type="submission" date="2018-06" db="EMBL/GenBank/DDBJ databases">
        <authorList>
            <consortium name="Pathogen Informatics"/>
            <person name="Doyle S."/>
        </authorList>
    </citation>
    <scope>NUCLEOTIDE SEQUENCE [LARGE SCALE GENOMIC DNA]</scope>
    <source>
        <strain evidence="10 12">NCTC12022</strain>
    </source>
</reference>
<dbReference type="InterPro" id="IPR036366">
    <property type="entry name" value="PGBDSf"/>
</dbReference>
<dbReference type="Pfam" id="PF01471">
    <property type="entry name" value="PG_binding_1"/>
    <property type="match status" value="1"/>
</dbReference>
<dbReference type="GO" id="GO:0004180">
    <property type="term" value="F:carboxypeptidase activity"/>
    <property type="evidence" value="ECO:0007669"/>
    <property type="project" value="UniProtKB-ARBA"/>
</dbReference>
<dbReference type="GO" id="GO:0009252">
    <property type="term" value="P:peptidoglycan biosynthetic process"/>
    <property type="evidence" value="ECO:0007669"/>
    <property type="project" value="UniProtKB-UniPathway"/>
</dbReference>
<dbReference type="UniPathway" id="UPA00219"/>
<comment type="pathway">
    <text evidence="1 7">Cell wall biogenesis; peptidoglycan biosynthesis.</text>
</comment>
<evidence type="ECO:0000256" key="5">
    <source>
        <dbReference type="ARBA" id="ARBA00022984"/>
    </source>
</evidence>
<keyword evidence="3" id="KW-0808">Transferase</keyword>
<dbReference type="SUPFAM" id="SSF141523">
    <property type="entry name" value="L,D-transpeptidase catalytic domain-like"/>
    <property type="match status" value="1"/>
</dbReference>
<dbReference type="PANTHER" id="PTHR41533:SF2">
    <property type="entry name" value="BLR7131 PROTEIN"/>
    <property type="match status" value="1"/>
</dbReference>
<keyword evidence="11" id="KW-1185">Reference proteome</keyword>
<dbReference type="InterPro" id="IPR005490">
    <property type="entry name" value="LD_TPept_cat_dom"/>
</dbReference>
<evidence type="ECO:0000313" key="11">
    <source>
        <dbReference type="Proteomes" id="UP000054698"/>
    </source>
</evidence>
<feature type="domain" description="L,D-TPase catalytic" evidence="8">
    <location>
        <begin position="159"/>
        <end position="335"/>
    </location>
</feature>
<evidence type="ECO:0000256" key="2">
    <source>
        <dbReference type="ARBA" id="ARBA00005992"/>
    </source>
</evidence>
<evidence type="ECO:0000256" key="6">
    <source>
        <dbReference type="ARBA" id="ARBA00023316"/>
    </source>
</evidence>
<organism evidence="9 11">
    <name type="scientific">Legionella feeleii</name>
    <dbReference type="NCBI Taxonomy" id="453"/>
    <lineage>
        <taxon>Bacteria</taxon>
        <taxon>Pseudomonadati</taxon>
        <taxon>Pseudomonadota</taxon>
        <taxon>Gammaproteobacteria</taxon>
        <taxon>Legionellales</taxon>
        <taxon>Legionellaceae</taxon>
        <taxon>Legionella</taxon>
    </lineage>
</organism>
<evidence type="ECO:0000259" key="8">
    <source>
        <dbReference type="PROSITE" id="PS52029"/>
    </source>
</evidence>
<dbReference type="GO" id="GO:0008360">
    <property type="term" value="P:regulation of cell shape"/>
    <property type="evidence" value="ECO:0007669"/>
    <property type="project" value="UniProtKB-UniRule"/>
</dbReference>
<dbReference type="CDD" id="cd16913">
    <property type="entry name" value="YkuD_like"/>
    <property type="match status" value="1"/>
</dbReference>
<dbReference type="PATRIC" id="fig|453.4.peg.3294"/>
<dbReference type="GO" id="GO:0016740">
    <property type="term" value="F:transferase activity"/>
    <property type="evidence" value="ECO:0007669"/>
    <property type="project" value="UniProtKB-KW"/>
</dbReference>
<keyword evidence="4 7" id="KW-0133">Cell shape</keyword>
<dbReference type="Gene3D" id="2.40.440.10">
    <property type="entry name" value="L,D-transpeptidase catalytic domain-like"/>
    <property type="match status" value="1"/>
</dbReference>
<dbReference type="PROSITE" id="PS52029">
    <property type="entry name" value="LD_TPASE"/>
    <property type="match status" value="1"/>
</dbReference>
<dbReference type="Pfam" id="PF03734">
    <property type="entry name" value="YkuD"/>
    <property type="match status" value="1"/>
</dbReference>
<keyword evidence="5 7" id="KW-0573">Peptidoglycan synthesis</keyword>
<dbReference type="Gene3D" id="1.10.101.10">
    <property type="entry name" value="PGBD-like superfamily/PGBD"/>
    <property type="match status" value="1"/>
</dbReference>
<dbReference type="InterPro" id="IPR002477">
    <property type="entry name" value="Peptidoglycan-bd-like"/>
</dbReference>
<dbReference type="RefSeq" id="WP_058447813.1">
    <property type="nucleotide sequence ID" value="NZ_CAAAHT010000032.1"/>
</dbReference>
<keyword evidence="6 7" id="KW-0961">Cell wall biogenesis/degradation</keyword>
<dbReference type="OrthoDB" id="9778545at2"/>
<proteinExistence type="inferred from homology"/>
<protein>
    <submittedName>
        <fullName evidence="9">Murein L,D-transpeptidase</fullName>
    </submittedName>
</protein>
<evidence type="ECO:0000256" key="7">
    <source>
        <dbReference type="PROSITE-ProRule" id="PRU01373"/>
    </source>
</evidence>
<evidence type="ECO:0000313" key="12">
    <source>
        <dbReference type="Proteomes" id="UP000251942"/>
    </source>
</evidence>
<evidence type="ECO:0000313" key="9">
    <source>
        <dbReference type="EMBL" id="KTC95354.1"/>
    </source>
</evidence>
<dbReference type="EMBL" id="LNYB01000085">
    <property type="protein sequence ID" value="KTC95354.1"/>
    <property type="molecule type" value="Genomic_DNA"/>
</dbReference>
<evidence type="ECO:0000256" key="4">
    <source>
        <dbReference type="ARBA" id="ARBA00022960"/>
    </source>
</evidence>
<dbReference type="EMBL" id="UASS01000016">
    <property type="protein sequence ID" value="SPX61098.1"/>
    <property type="molecule type" value="Genomic_DNA"/>
</dbReference>
<evidence type="ECO:0000256" key="3">
    <source>
        <dbReference type="ARBA" id="ARBA00022679"/>
    </source>
</evidence>
<dbReference type="GO" id="GO:0071555">
    <property type="term" value="P:cell wall organization"/>
    <property type="evidence" value="ECO:0007669"/>
    <property type="project" value="UniProtKB-UniRule"/>
</dbReference>
<feature type="active site" description="Proton donor/acceptor" evidence="7">
    <location>
        <position position="293"/>
    </location>
</feature>
<evidence type="ECO:0000313" key="10">
    <source>
        <dbReference type="EMBL" id="SPX61098.1"/>
    </source>
</evidence>
<accession>A0A0W0TIG2</accession>
<sequence>MVKFGKRHWLKGGGLACFAWVLTSINVYAEKINLPQDTPYQQLEKFIPLYLEAVKKPWQTIVTDKALRIGSRDNAVITLRKRLQKTGELPTSASMNDSYFDKELEKAVQVFQERHGILADGIVGKDTLNALNISPQKRLQQIYINIERWKTFSKQVTPKYIWINVPDYRLRYVSKHKTKITSRVIVGKPTRATPEIDSEITHIIINPYWNVPPTIVRQDLIPKALTNPGYLGEHHIRVFHRDSLKNEIPLNKIRWSDVAINPSTYLFRQDPGSKNALGQIKFHFANSHSVYLHDTPAKELFNKEKRFFSSGCVRLENPLTLFEKIAKHEDSIKVQLPDIKQLLESGRTVSFKLANPIPIRVTYITAWVNEEGVLHFWDDVYQRDHRLLINSRNRTKDLPQPA</sequence>
<reference evidence="9 11" key="1">
    <citation type="submission" date="2015-11" db="EMBL/GenBank/DDBJ databases">
        <title>Genomic analysis of 38 Legionella species identifies large and diverse effector repertoires.</title>
        <authorList>
            <person name="Burstein D."/>
            <person name="Amaro F."/>
            <person name="Zusman T."/>
            <person name="Lifshitz Z."/>
            <person name="Cohen O."/>
            <person name="Gilbert J.A."/>
            <person name="Pupko T."/>
            <person name="Shuman H.A."/>
            <person name="Segal G."/>
        </authorList>
    </citation>
    <scope>NUCLEOTIDE SEQUENCE [LARGE SCALE GENOMIC DNA]</scope>
    <source>
        <strain evidence="9 11">WO-44C</strain>
    </source>
</reference>
<gene>
    <name evidence="9" type="ORF">Lfee_3018</name>
    <name evidence="10" type="ORF">NCTC12022_01836</name>
</gene>
<dbReference type="AlphaFoldDB" id="A0A0W0TIG2"/>
<dbReference type="Proteomes" id="UP000251942">
    <property type="component" value="Unassembled WGS sequence"/>
</dbReference>
<dbReference type="InterPro" id="IPR052905">
    <property type="entry name" value="LD-transpeptidase_YkuD-like"/>
</dbReference>
<dbReference type="InterPro" id="IPR036365">
    <property type="entry name" value="PGBD-like_sf"/>
</dbReference>
<dbReference type="PANTHER" id="PTHR41533">
    <property type="entry name" value="L,D-TRANSPEPTIDASE HI_1667-RELATED"/>
    <property type="match status" value="1"/>
</dbReference>